<comment type="subcellular location">
    <subcellularLocation>
        <location evidence="1">Cell outer membrane</location>
    </subcellularLocation>
</comment>
<evidence type="ECO:0000259" key="7">
    <source>
        <dbReference type="Pfam" id="PF07980"/>
    </source>
</evidence>
<dbReference type="Proteomes" id="UP000004834">
    <property type="component" value="Unassembled WGS sequence"/>
</dbReference>
<sequence length="578" mass="65742">MKKIILITALAGLFITTSCSNDLDQLPFDKLSPDVAFTTEKDLELYSNSFYKILPNGNDVVRGDNMSDYVIGRTINNYLTGTYTAYDSGGWSWSDLRNINYFLEKSKGAKIIDKRKAHYEGLARFFRAWFYFDKVKRFGDVPWYDKTLTVDDPDLYKPRDTRELVMQKVLEDLDFAISAIEGGKDNSASRITKQVALAFKSRVCLFEGTYRKYHTDLGLVGSSSEWLKQAANAADELMKTSSYRLNTAQGNQSYRNLFNKEAVEASEVILAANASAAYRIFNDANWYYTSATYGNRSNLTKSFINTYLNIDGTRFTDKAGHATIPFWEEVKGRDQRLEQTIRMGDYKRDGQAAAPDFTYTYTGYQPKKLTLDSSATDGVAENNNTLPLIRYAEVLLNYAEAKAELEEFTGADWDKTIKLLRERAGITNSSIPTVADAYLKQEFFPNISDANLLEIRRERGIELVLEGFRYDDLRRWKLGGLLTKSYEGMYVPAMNTPLDMNGDGKSDVSFVTKVPANPQKGVYYYIIDNNQYKLSNGDSGTLIIMDNLKRIYENHQYVFPIPYSAIVLNSKLSQNQGW</sequence>
<proteinExistence type="inferred from homology"/>
<evidence type="ECO:0000313" key="10">
    <source>
        <dbReference type="Proteomes" id="UP000004834"/>
    </source>
</evidence>
<evidence type="ECO:0000256" key="4">
    <source>
        <dbReference type="ARBA" id="ARBA00023136"/>
    </source>
</evidence>
<keyword evidence="3 6" id="KW-0732">Signal</keyword>
<evidence type="ECO:0000256" key="1">
    <source>
        <dbReference type="ARBA" id="ARBA00004442"/>
    </source>
</evidence>
<dbReference type="AlphaFoldDB" id="A0AAV3F2B8"/>
<reference evidence="9 10" key="1">
    <citation type="submission" date="2011-11" db="EMBL/GenBank/DDBJ databases">
        <title>The Genome Sequence of Myroides odoratimimus CIP 101113.</title>
        <authorList>
            <person name="Earl A."/>
            <person name="Ward D."/>
            <person name="Feldgarden M."/>
            <person name="Gevers D."/>
            <person name="Huys G."/>
            <person name="Young S.K."/>
            <person name="Zeng Q."/>
            <person name="Gargeya S."/>
            <person name="Fitzgerald M."/>
            <person name="Haas B."/>
            <person name="Abouelleil A."/>
            <person name="Alvarado L."/>
            <person name="Arachchi H.M."/>
            <person name="Berlin A."/>
            <person name="Brown A."/>
            <person name="Chapman S.B."/>
            <person name="Chen Z."/>
            <person name="Dunbar C."/>
            <person name="Freedman E."/>
            <person name="Gearin G."/>
            <person name="Goldberg J."/>
            <person name="Griggs A."/>
            <person name="Gujja S."/>
            <person name="Heiman D."/>
            <person name="Howarth C."/>
            <person name="Larson L."/>
            <person name="Lui A."/>
            <person name="MacDonald P.J.P."/>
            <person name="Montmayeur A."/>
            <person name="Murphy C."/>
            <person name="Neiman D."/>
            <person name="Pearson M."/>
            <person name="Priest M."/>
            <person name="Roberts A."/>
            <person name="Saif S."/>
            <person name="Shea T."/>
            <person name="Shenoy N."/>
            <person name="Sisk P."/>
            <person name="Stolte C."/>
            <person name="Sykes S."/>
            <person name="Wortman J."/>
            <person name="Nusbaum C."/>
            <person name="Birren B."/>
        </authorList>
    </citation>
    <scope>NUCLEOTIDE SEQUENCE [LARGE SCALE GENOMIC DNA]</scope>
    <source>
        <strain evidence="9 10">CIP 101113</strain>
    </source>
</reference>
<feature type="chain" id="PRO_5043337805" description="RagB/SusD domain-containing protein" evidence="6">
    <location>
        <begin position="21"/>
        <end position="578"/>
    </location>
</feature>
<protein>
    <recommendedName>
        <fullName evidence="11">RagB/SusD domain-containing protein</fullName>
    </recommendedName>
</protein>
<keyword evidence="4" id="KW-0472">Membrane</keyword>
<evidence type="ECO:0000256" key="6">
    <source>
        <dbReference type="SAM" id="SignalP"/>
    </source>
</evidence>
<dbReference type="RefSeq" id="WP_006263994.1">
    <property type="nucleotide sequence ID" value="NZ_JH590838.1"/>
</dbReference>
<dbReference type="InterPro" id="IPR011990">
    <property type="entry name" value="TPR-like_helical_dom_sf"/>
</dbReference>
<comment type="caution">
    <text evidence="9">The sequence shown here is derived from an EMBL/GenBank/DDBJ whole genome shotgun (WGS) entry which is preliminary data.</text>
</comment>
<evidence type="ECO:0000313" key="9">
    <source>
        <dbReference type="EMBL" id="EHO09542.1"/>
    </source>
</evidence>
<feature type="domain" description="SusD-like N-terminal" evidence="8">
    <location>
        <begin position="96"/>
        <end position="205"/>
    </location>
</feature>
<organism evidence="9 10">
    <name type="scientific">Myroides odoratimimus CIP 101113</name>
    <dbReference type="NCBI Taxonomy" id="883154"/>
    <lineage>
        <taxon>Bacteria</taxon>
        <taxon>Pseudomonadati</taxon>
        <taxon>Bacteroidota</taxon>
        <taxon>Flavobacteriia</taxon>
        <taxon>Flavobacteriales</taxon>
        <taxon>Flavobacteriaceae</taxon>
        <taxon>Myroides</taxon>
    </lineage>
</organism>
<dbReference type="SUPFAM" id="SSF48452">
    <property type="entry name" value="TPR-like"/>
    <property type="match status" value="1"/>
</dbReference>
<dbReference type="InterPro" id="IPR012944">
    <property type="entry name" value="SusD_RagB_dom"/>
</dbReference>
<keyword evidence="5" id="KW-0998">Cell outer membrane</keyword>
<dbReference type="EMBL" id="AGEE01000031">
    <property type="protein sequence ID" value="EHO09542.1"/>
    <property type="molecule type" value="Genomic_DNA"/>
</dbReference>
<accession>A0AAV3F2B8</accession>
<evidence type="ECO:0000256" key="5">
    <source>
        <dbReference type="ARBA" id="ARBA00023237"/>
    </source>
</evidence>
<dbReference type="GO" id="GO:0009279">
    <property type="term" value="C:cell outer membrane"/>
    <property type="evidence" value="ECO:0007669"/>
    <property type="project" value="UniProtKB-SubCell"/>
</dbReference>
<feature type="domain" description="RagB/SusD" evidence="7">
    <location>
        <begin position="292"/>
        <end position="578"/>
    </location>
</feature>
<evidence type="ECO:0000259" key="8">
    <source>
        <dbReference type="Pfam" id="PF14322"/>
    </source>
</evidence>
<name>A0AAV3F2B8_9FLAO</name>
<feature type="signal peptide" evidence="6">
    <location>
        <begin position="1"/>
        <end position="20"/>
    </location>
</feature>
<comment type="similarity">
    <text evidence="2">Belongs to the SusD family.</text>
</comment>
<dbReference type="PROSITE" id="PS51257">
    <property type="entry name" value="PROKAR_LIPOPROTEIN"/>
    <property type="match status" value="1"/>
</dbReference>
<evidence type="ECO:0008006" key="11">
    <source>
        <dbReference type="Google" id="ProtNLM"/>
    </source>
</evidence>
<evidence type="ECO:0000256" key="2">
    <source>
        <dbReference type="ARBA" id="ARBA00006275"/>
    </source>
</evidence>
<dbReference type="Pfam" id="PF14322">
    <property type="entry name" value="SusD-like_3"/>
    <property type="match status" value="1"/>
</dbReference>
<dbReference type="Gene3D" id="1.25.40.390">
    <property type="match status" value="1"/>
</dbReference>
<gene>
    <name evidence="9" type="ORF">HMPREF9715_02386</name>
</gene>
<dbReference type="Pfam" id="PF07980">
    <property type="entry name" value="SusD_RagB"/>
    <property type="match status" value="1"/>
</dbReference>
<dbReference type="InterPro" id="IPR033985">
    <property type="entry name" value="SusD-like_N"/>
</dbReference>
<evidence type="ECO:0000256" key="3">
    <source>
        <dbReference type="ARBA" id="ARBA00022729"/>
    </source>
</evidence>